<organism evidence="1 2">
    <name type="scientific">Dermacentor silvarum</name>
    <name type="common">Tick</name>
    <dbReference type="NCBI Taxonomy" id="543639"/>
    <lineage>
        <taxon>Eukaryota</taxon>
        <taxon>Metazoa</taxon>
        <taxon>Ecdysozoa</taxon>
        <taxon>Arthropoda</taxon>
        <taxon>Chelicerata</taxon>
        <taxon>Arachnida</taxon>
        <taxon>Acari</taxon>
        <taxon>Parasitiformes</taxon>
        <taxon>Ixodida</taxon>
        <taxon>Ixodoidea</taxon>
        <taxon>Ixodidae</taxon>
        <taxon>Rhipicephalinae</taxon>
        <taxon>Dermacentor</taxon>
    </lineage>
</organism>
<keyword evidence="2" id="KW-1185">Reference proteome</keyword>
<evidence type="ECO:0000313" key="2">
    <source>
        <dbReference type="Proteomes" id="UP000821865"/>
    </source>
</evidence>
<accession>A0ACB8CNT2</accession>
<name>A0ACB8CNT2_DERSI</name>
<proteinExistence type="predicted"/>
<reference evidence="1" key="1">
    <citation type="submission" date="2020-05" db="EMBL/GenBank/DDBJ databases">
        <title>Large-scale comparative analyses of tick genomes elucidate their genetic diversity and vector capacities.</title>
        <authorList>
            <person name="Jia N."/>
            <person name="Wang J."/>
            <person name="Shi W."/>
            <person name="Du L."/>
            <person name="Sun Y."/>
            <person name="Zhan W."/>
            <person name="Jiang J."/>
            <person name="Wang Q."/>
            <person name="Zhang B."/>
            <person name="Ji P."/>
            <person name="Sakyi L.B."/>
            <person name="Cui X."/>
            <person name="Yuan T."/>
            <person name="Jiang B."/>
            <person name="Yang W."/>
            <person name="Lam T.T.-Y."/>
            <person name="Chang Q."/>
            <person name="Ding S."/>
            <person name="Wang X."/>
            <person name="Zhu J."/>
            <person name="Ruan X."/>
            <person name="Zhao L."/>
            <person name="Wei J."/>
            <person name="Que T."/>
            <person name="Du C."/>
            <person name="Cheng J."/>
            <person name="Dai P."/>
            <person name="Han X."/>
            <person name="Huang E."/>
            <person name="Gao Y."/>
            <person name="Liu J."/>
            <person name="Shao H."/>
            <person name="Ye R."/>
            <person name="Li L."/>
            <person name="Wei W."/>
            <person name="Wang X."/>
            <person name="Wang C."/>
            <person name="Yang T."/>
            <person name="Huo Q."/>
            <person name="Li W."/>
            <person name="Guo W."/>
            <person name="Chen H."/>
            <person name="Zhou L."/>
            <person name="Ni X."/>
            <person name="Tian J."/>
            <person name="Zhou Y."/>
            <person name="Sheng Y."/>
            <person name="Liu T."/>
            <person name="Pan Y."/>
            <person name="Xia L."/>
            <person name="Li J."/>
            <person name="Zhao F."/>
            <person name="Cao W."/>
        </authorList>
    </citation>
    <scope>NUCLEOTIDE SEQUENCE</scope>
    <source>
        <strain evidence="1">Dsil-2018</strain>
    </source>
</reference>
<gene>
    <name evidence="1" type="ORF">HPB49_025392</name>
</gene>
<evidence type="ECO:0000313" key="1">
    <source>
        <dbReference type="EMBL" id="KAH7946455.1"/>
    </source>
</evidence>
<comment type="caution">
    <text evidence="1">The sequence shown here is derived from an EMBL/GenBank/DDBJ whole genome shotgun (WGS) entry which is preliminary data.</text>
</comment>
<protein>
    <submittedName>
        <fullName evidence="1">Uncharacterized protein</fullName>
    </submittedName>
</protein>
<dbReference type="Proteomes" id="UP000821865">
    <property type="component" value="Chromosome 6"/>
</dbReference>
<sequence>MYYAEHEIPCEPRTRAVPRSQRRRQLSPVGSNRNNLNAYKFDWEDMKTSALGATQALLTAVICTVLSVAIAAAPGSGGSAANNVEPPEKVVNPGESLSIPCFLETPGGSVQWMRNGHPVVLDLGSGAAGSRRQWNISRDGTAALTITQVTRADDGLWECREFADDDSVRRVTKVLKLVVTGAPEEPFLTLSGERLQEGSRVTVQEREEVEVGCVARRAVPAVRNMHWMLGETNMTGASQLFVEFSPQEDSYTTRSVLSLNATRDLHGLQLSCHVYHVSWPTSTAVAALLDVLYVPSFSISREPGFGSPILEKMPVSLHCAVDANPQSAPRWLKDDGQPPVPQSPDGYLNFSAIERHHAGWYRCAAVHRLGTFASFGYYLNVRYGPEIVEQPPSQVSADFGEPVKLDCKADGKPPPSYCWTRVRSGRLESMTSESSLLLDPVLYSDAGSYQCTATNHLGWKEERARTRNILLTISGRPDVRALNKTLTAIVGRPVRISVLVCANPPPTRAYWIVRRVLLNPGDASHAHYVANNYSSADTPFCRTTSLQIRSVHPDDGGEILFVARNPKGIDDAAILLNVTHQASLSFTEESSIAASSISIKCRNIDWPLSGGLNPPVHFVLKISQRLEIELNRHSSQAVKAAKGPGVFSSNGL</sequence>
<dbReference type="EMBL" id="CM023475">
    <property type="protein sequence ID" value="KAH7946455.1"/>
    <property type="molecule type" value="Genomic_DNA"/>
</dbReference>